<comment type="caution">
    <text evidence="2">The sequence shown here is derived from an EMBL/GenBank/DDBJ whole genome shotgun (WGS) entry which is preliminary data.</text>
</comment>
<gene>
    <name evidence="2" type="ORF">Zmor_009450</name>
</gene>
<keyword evidence="3" id="KW-1185">Reference proteome</keyword>
<accession>A0AA38ILY7</accession>
<evidence type="ECO:0000313" key="3">
    <source>
        <dbReference type="Proteomes" id="UP001168821"/>
    </source>
</evidence>
<proteinExistence type="predicted"/>
<dbReference type="Proteomes" id="UP001168821">
    <property type="component" value="Unassembled WGS sequence"/>
</dbReference>
<evidence type="ECO:0000313" key="2">
    <source>
        <dbReference type="EMBL" id="KAJ3657663.1"/>
    </source>
</evidence>
<evidence type="ECO:0000256" key="1">
    <source>
        <dbReference type="SAM" id="MobiDB-lite"/>
    </source>
</evidence>
<dbReference type="EMBL" id="JALNTZ010000003">
    <property type="protein sequence ID" value="KAJ3657663.1"/>
    <property type="molecule type" value="Genomic_DNA"/>
</dbReference>
<sequence>MTDVLTVSDCHFQLAFAVSSLILRHRLWTCGLRSKRLHFLAGLDEKARLHSCVAFYDSRCTELCRNFYSRFCCQSGKGMSNSANSERRYLEGQESSS</sequence>
<dbReference type="AlphaFoldDB" id="A0AA38ILY7"/>
<name>A0AA38ILY7_9CUCU</name>
<feature type="region of interest" description="Disordered" evidence="1">
    <location>
        <begin position="75"/>
        <end position="97"/>
    </location>
</feature>
<organism evidence="2 3">
    <name type="scientific">Zophobas morio</name>
    <dbReference type="NCBI Taxonomy" id="2755281"/>
    <lineage>
        <taxon>Eukaryota</taxon>
        <taxon>Metazoa</taxon>
        <taxon>Ecdysozoa</taxon>
        <taxon>Arthropoda</taxon>
        <taxon>Hexapoda</taxon>
        <taxon>Insecta</taxon>
        <taxon>Pterygota</taxon>
        <taxon>Neoptera</taxon>
        <taxon>Endopterygota</taxon>
        <taxon>Coleoptera</taxon>
        <taxon>Polyphaga</taxon>
        <taxon>Cucujiformia</taxon>
        <taxon>Tenebrionidae</taxon>
        <taxon>Zophobas</taxon>
    </lineage>
</organism>
<reference evidence="2" key="1">
    <citation type="journal article" date="2023" name="G3 (Bethesda)">
        <title>Whole genome assemblies of Zophobas morio and Tenebrio molitor.</title>
        <authorList>
            <person name="Kaur S."/>
            <person name="Stinson S.A."/>
            <person name="diCenzo G.C."/>
        </authorList>
    </citation>
    <scope>NUCLEOTIDE SEQUENCE</scope>
    <source>
        <strain evidence="2">QUZm001</strain>
    </source>
</reference>
<protein>
    <submittedName>
        <fullName evidence="2">Uncharacterized protein</fullName>
    </submittedName>
</protein>